<keyword evidence="11" id="KW-0479">Metal-binding</keyword>
<dbReference type="InterPro" id="IPR001878">
    <property type="entry name" value="Znf_CCHC"/>
</dbReference>
<evidence type="ECO:0000256" key="1">
    <source>
        <dbReference type="ARBA" id="ARBA00001974"/>
    </source>
</evidence>
<dbReference type="EC" id="1.-.-.-" evidence="12"/>
<keyword evidence="11" id="KW-0862">Zinc</keyword>
<evidence type="ECO:0000256" key="6">
    <source>
        <dbReference type="ARBA" id="ARBA00022857"/>
    </source>
</evidence>
<dbReference type="Gene3D" id="4.10.60.10">
    <property type="entry name" value="Zinc finger, CCHC-type"/>
    <property type="match status" value="1"/>
</dbReference>
<dbReference type="GO" id="GO:0003676">
    <property type="term" value="F:nucleic acid binding"/>
    <property type="evidence" value="ECO:0007669"/>
    <property type="project" value="InterPro"/>
</dbReference>
<gene>
    <name evidence="15" type="ORF">Tci_014312</name>
</gene>
<accession>A0A6L2K381</accession>
<dbReference type="InterPro" id="IPR020946">
    <property type="entry name" value="Flavin_mOase-like"/>
</dbReference>
<evidence type="ECO:0000256" key="2">
    <source>
        <dbReference type="ARBA" id="ARBA00004814"/>
    </source>
</evidence>
<dbReference type="PRINTS" id="PR00469">
    <property type="entry name" value="PNDRDTASEII"/>
</dbReference>
<evidence type="ECO:0000256" key="9">
    <source>
        <dbReference type="ARBA" id="ARBA00023070"/>
    </source>
</evidence>
<comment type="cofactor">
    <cofactor evidence="1 12">
        <name>FAD</name>
        <dbReference type="ChEBI" id="CHEBI:57692"/>
    </cofactor>
</comment>
<evidence type="ECO:0000256" key="8">
    <source>
        <dbReference type="ARBA" id="ARBA00023033"/>
    </source>
</evidence>
<keyword evidence="9" id="KW-0073">Auxin biosynthesis</keyword>
<dbReference type="PANTHER" id="PTHR43539:SF49">
    <property type="entry name" value="INDOLE-3-PYRUVATE MONOOXYGENASE YUCCA7-RELATED"/>
    <property type="match status" value="1"/>
</dbReference>
<name>A0A6L2K381_TANCI</name>
<dbReference type="Pfam" id="PF00743">
    <property type="entry name" value="FMO-like"/>
    <property type="match status" value="1"/>
</dbReference>
<protein>
    <recommendedName>
        <fullName evidence="12">Flavin-containing monooxygenase</fullName>
        <ecNumber evidence="12">1.-.-.-</ecNumber>
    </recommendedName>
</protein>
<dbReference type="GO" id="GO:0050660">
    <property type="term" value="F:flavin adenine dinucleotide binding"/>
    <property type="evidence" value="ECO:0007669"/>
    <property type="project" value="InterPro"/>
</dbReference>
<dbReference type="Pfam" id="PF00098">
    <property type="entry name" value="zf-CCHC"/>
    <property type="match status" value="1"/>
</dbReference>
<comment type="similarity">
    <text evidence="3 12">Belongs to the FMO family.</text>
</comment>
<dbReference type="GO" id="GO:0009851">
    <property type="term" value="P:auxin biosynthetic process"/>
    <property type="evidence" value="ECO:0007669"/>
    <property type="project" value="UniProtKB-KW"/>
</dbReference>
<dbReference type="InterPro" id="IPR036875">
    <property type="entry name" value="Znf_CCHC_sf"/>
</dbReference>
<feature type="domain" description="CCHC-type" evidence="14">
    <location>
        <begin position="827"/>
        <end position="841"/>
    </location>
</feature>
<dbReference type="Gene3D" id="3.50.50.60">
    <property type="entry name" value="FAD/NAD(P)-binding domain"/>
    <property type="match status" value="1"/>
</dbReference>
<organism evidence="15">
    <name type="scientific">Tanacetum cinerariifolium</name>
    <name type="common">Dalmatian daisy</name>
    <name type="synonym">Chrysanthemum cinerariifolium</name>
    <dbReference type="NCBI Taxonomy" id="118510"/>
    <lineage>
        <taxon>Eukaryota</taxon>
        <taxon>Viridiplantae</taxon>
        <taxon>Streptophyta</taxon>
        <taxon>Embryophyta</taxon>
        <taxon>Tracheophyta</taxon>
        <taxon>Spermatophyta</taxon>
        <taxon>Magnoliopsida</taxon>
        <taxon>eudicotyledons</taxon>
        <taxon>Gunneridae</taxon>
        <taxon>Pentapetalae</taxon>
        <taxon>asterids</taxon>
        <taxon>campanulids</taxon>
        <taxon>Asterales</taxon>
        <taxon>Asteraceae</taxon>
        <taxon>Asteroideae</taxon>
        <taxon>Anthemideae</taxon>
        <taxon>Anthemidinae</taxon>
        <taxon>Tanacetum</taxon>
    </lineage>
</organism>
<evidence type="ECO:0000313" key="15">
    <source>
        <dbReference type="EMBL" id="GEU42334.1"/>
    </source>
</evidence>
<dbReference type="GO" id="GO:0050661">
    <property type="term" value="F:NADP binding"/>
    <property type="evidence" value="ECO:0007669"/>
    <property type="project" value="InterPro"/>
</dbReference>
<reference evidence="15" key="1">
    <citation type="journal article" date="2019" name="Sci. Rep.">
        <title>Draft genome of Tanacetum cinerariifolium, the natural source of mosquito coil.</title>
        <authorList>
            <person name="Yamashiro T."/>
            <person name="Shiraishi A."/>
            <person name="Satake H."/>
            <person name="Nakayama K."/>
        </authorList>
    </citation>
    <scope>NUCLEOTIDE SEQUENCE</scope>
</reference>
<dbReference type="GO" id="GO:0004499">
    <property type="term" value="F:N,N-dimethylaniline monooxygenase activity"/>
    <property type="evidence" value="ECO:0007669"/>
    <property type="project" value="InterPro"/>
</dbReference>
<comment type="caution">
    <text evidence="15">The sequence shown here is derived from an EMBL/GenBank/DDBJ whole genome shotgun (WGS) entry which is preliminary data.</text>
</comment>
<evidence type="ECO:0000256" key="3">
    <source>
        <dbReference type="ARBA" id="ARBA00009183"/>
    </source>
</evidence>
<comment type="catalytic activity">
    <reaction evidence="10">
        <text>indole-3-pyruvate + NADPH + O2 + H(+) = (indol-3-yl)acetate + CO2 + NADP(+) + H2O</text>
        <dbReference type="Rhea" id="RHEA:34331"/>
        <dbReference type="ChEBI" id="CHEBI:15377"/>
        <dbReference type="ChEBI" id="CHEBI:15378"/>
        <dbReference type="ChEBI" id="CHEBI:15379"/>
        <dbReference type="ChEBI" id="CHEBI:16526"/>
        <dbReference type="ChEBI" id="CHEBI:17640"/>
        <dbReference type="ChEBI" id="CHEBI:30854"/>
        <dbReference type="ChEBI" id="CHEBI:57783"/>
        <dbReference type="ChEBI" id="CHEBI:58349"/>
        <dbReference type="EC" id="1.14.13.168"/>
    </reaction>
</comment>
<dbReference type="GO" id="GO:0008270">
    <property type="term" value="F:zinc ion binding"/>
    <property type="evidence" value="ECO:0007669"/>
    <property type="project" value="UniProtKB-KW"/>
</dbReference>
<evidence type="ECO:0000256" key="5">
    <source>
        <dbReference type="ARBA" id="ARBA00022827"/>
    </source>
</evidence>
<evidence type="ECO:0000256" key="13">
    <source>
        <dbReference type="SAM" id="MobiDB-lite"/>
    </source>
</evidence>
<evidence type="ECO:0000256" key="12">
    <source>
        <dbReference type="RuleBase" id="RU361177"/>
    </source>
</evidence>
<keyword evidence="8 12" id="KW-0503">Monooxygenase</keyword>
<keyword evidence="5 12" id="KW-0274">FAD</keyword>
<evidence type="ECO:0000259" key="14">
    <source>
        <dbReference type="PROSITE" id="PS50158"/>
    </source>
</evidence>
<sequence length="865" mass="97375">MVQQALEHGDLFSRRCILVNGPVIVGAGPSGLAVGAGLRKQGVPFVILDRANCIASLWQNKTYDRLKLHLPKQFCQLPFFPFPPNFPEYPSKYQFIEYLESYAKKFEINPRFNESVQSAKYDETCGLWRVRTILNDSEVEYICRWLVVASGENAEKMVPNFEGLEDEFGGHVMHACDYRSGEAFEGKKVLVVGCGNSGMEVSLDLCHHNAFPSMVVRSSVHVLPREISGKSTFELASSLMKWLPVKIVDKILLILARCTIGNLENYGIKRPSMGPIELKNTHGKTPVLDIGALQKIKSRKIQIVPGIKKFSRGCVELVNGENLEIDSVILATGYCSNVPSWLKESDLFSKDGMPTASFPDGWKGESGLYAVGFTRRGLSGASFDAVRVSQDIAKVWNQETNSKTNHYVVISCDRRSGSESRPHMLNKENYIPWSSRLLRYAKSRPNRKLIHNSILNGPYVRKMIDEPGDANGDVNVTETFHLQTNDELSDKELKKIEAGDQAIQIILLGLPEDIYAAVDSCETAQEIWLRVQQMMKGSDIGIHEKKAKLFNEWERFTSNEGESIESYYHRFLKLMNDLKRNKHYPEKIVSNLKFLNNLQPEWSRHVTIVHQTKDLHTADYTHLYDFLKYNQKELDELKAERLAKIQDPLALMANSNNPYAFSAPDQDQSSLNQNYLQQPMTNPEDITDPTTVMNMALALMAKAFKLNYSTPTNNNQRISSNPRNRQIAQPGMNMGQDRQMQMVGGNGRNESRQYAWQNVGNPARYNDVIGNQVILNVVQNPRVQNVGNPNGLIGVQGNGNQNQIGNGNLVAARAEGNAAGQNGNQIRCYNCRGIGHYARNCTARPRRRDAAYLQTQLLIAHKEEA</sequence>
<dbReference type="EMBL" id="BKCJ010001556">
    <property type="protein sequence ID" value="GEU42334.1"/>
    <property type="molecule type" value="Genomic_DNA"/>
</dbReference>
<dbReference type="InterPro" id="IPR050982">
    <property type="entry name" value="Auxin_biosynth/cation_transpt"/>
</dbReference>
<comment type="pathway">
    <text evidence="2">Plant hormone metabolism; auxin biosynthesis.</text>
</comment>
<dbReference type="PANTHER" id="PTHR43539">
    <property type="entry name" value="FLAVIN-BINDING MONOOXYGENASE-LIKE PROTEIN (AFU_ORTHOLOGUE AFUA_4G09220)"/>
    <property type="match status" value="1"/>
</dbReference>
<dbReference type="Pfam" id="PF14223">
    <property type="entry name" value="Retrotran_gag_2"/>
    <property type="match status" value="1"/>
</dbReference>
<dbReference type="AlphaFoldDB" id="A0A6L2K381"/>
<dbReference type="PROSITE" id="PS50158">
    <property type="entry name" value="ZF_CCHC"/>
    <property type="match status" value="1"/>
</dbReference>
<feature type="compositionally biased region" description="Polar residues" evidence="13">
    <location>
        <begin position="711"/>
        <end position="727"/>
    </location>
</feature>
<keyword evidence="11" id="KW-0863">Zinc-finger</keyword>
<evidence type="ECO:0000256" key="10">
    <source>
        <dbReference type="ARBA" id="ARBA00047707"/>
    </source>
</evidence>
<keyword evidence="15" id="KW-0670">Pyruvate</keyword>
<evidence type="ECO:0000256" key="7">
    <source>
        <dbReference type="ARBA" id="ARBA00023002"/>
    </source>
</evidence>
<dbReference type="FunFam" id="3.50.50.60:FF:000100">
    <property type="entry name" value="Flavin-containing monooxygenase"/>
    <property type="match status" value="1"/>
</dbReference>
<dbReference type="SUPFAM" id="SSF51905">
    <property type="entry name" value="FAD/NAD(P)-binding domain"/>
    <property type="match status" value="2"/>
</dbReference>
<dbReference type="GO" id="GO:0103075">
    <property type="term" value="F:indole-3-pyruvate monooxygenase activity"/>
    <property type="evidence" value="ECO:0007669"/>
    <property type="project" value="UniProtKB-EC"/>
</dbReference>
<keyword evidence="6" id="KW-0521">NADP</keyword>
<evidence type="ECO:0000256" key="11">
    <source>
        <dbReference type="PROSITE-ProRule" id="PRU00047"/>
    </source>
</evidence>
<keyword evidence="4 12" id="KW-0285">Flavoprotein</keyword>
<dbReference type="InterPro" id="IPR036188">
    <property type="entry name" value="FAD/NAD-bd_sf"/>
</dbReference>
<feature type="region of interest" description="Disordered" evidence="13">
    <location>
        <begin position="711"/>
        <end position="732"/>
    </location>
</feature>
<proteinExistence type="inferred from homology"/>
<keyword evidence="7 12" id="KW-0560">Oxidoreductase</keyword>
<dbReference type="SMART" id="SM00343">
    <property type="entry name" value="ZnF_C2HC"/>
    <property type="match status" value="1"/>
</dbReference>
<dbReference type="SUPFAM" id="SSF57756">
    <property type="entry name" value="Retrovirus zinc finger-like domains"/>
    <property type="match status" value="1"/>
</dbReference>
<evidence type="ECO:0000256" key="4">
    <source>
        <dbReference type="ARBA" id="ARBA00022630"/>
    </source>
</evidence>